<protein>
    <submittedName>
        <fullName evidence="2">Uncharacterized protein</fullName>
    </submittedName>
</protein>
<accession>A0ABP0KL53</accession>
<name>A0ABP0KL53_9DINO</name>
<organism evidence="2 3">
    <name type="scientific">Durusdinium trenchii</name>
    <dbReference type="NCBI Taxonomy" id="1381693"/>
    <lineage>
        <taxon>Eukaryota</taxon>
        <taxon>Sar</taxon>
        <taxon>Alveolata</taxon>
        <taxon>Dinophyceae</taxon>
        <taxon>Suessiales</taxon>
        <taxon>Symbiodiniaceae</taxon>
        <taxon>Durusdinium</taxon>
    </lineage>
</organism>
<keyword evidence="3" id="KW-1185">Reference proteome</keyword>
<reference evidence="2 3" key="1">
    <citation type="submission" date="2024-02" db="EMBL/GenBank/DDBJ databases">
        <authorList>
            <person name="Chen Y."/>
            <person name="Shah S."/>
            <person name="Dougan E. K."/>
            <person name="Thang M."/>
            <person name="Chan C."/>
        </authorList>
    </citation>
    <scope>NUCLEOTIDE SEQUENCE [LARGE SCALE GENOMIC DNA]</scope>
</reference>
<evidence type="ECO:0000313" key="2">
    <source>
        <dbReference type="EMBL" id="CAK9027565.1"/>
    </source>
</evidence>
<feature type="compositionally biased region" description="Basic residues" evidence="1">
    <location>
        <begin position="53"/>
        <end position="64"/>
    </location>
</feature>
<feature type="compositionally biased region" description="Basic residues" evidence="1">
    <location>
        <begin position="71"/>
        <end position="88"/>
    </location>
</feature>
<feature type="region of interest" description="Disordered" evidence="1">
    <location>
        <begin position="1"/>
        <end position="114"/>
    </location>
</feature>
<proteinExistence type="predicted"/>
<comment type="caution">
    <text evidence="2">The sequence shown here is derived from an EMBL/GenBank/DDBJ whole genome shotgun (WGS) entry which is preliminary data.</text>
</comment>
<dbReference type="Proteomes" id="UP001642484">
    <property type="component" value="Unassembled WGS sequence"/>
</dbReference>
<feature type="non-terminal residue" evidence="2">
    <location>
        <position position="262"/>
    </location>
</feature>
<evidence type="ECO:0000313" key="3">
    <source>
        <dbReference type="Proteomes" id="UP001642484"/>
    </source>
</evidence>
<evidence type="ECO:0000256" key="1">
    <source>
        <dbReference type="SAM" id="MobiDB-lite"/>
    </source>
</evidence>
<feature type="compositionally biased region" description="Polar residues" evidence="1">
    <location>
        <begin position="22"/>
        <end position="33"/>
    </location>
</feature>
<sequence length="262" mass="29994">MGGQQQFGMGGGYGQPGQMVQRQLSFPNLTPGRSSEILDDMEDELSGSSTGRSRSRKRTRHGKSKRDDRSRRRRRSSSHKKKSRKGQPKNRDDESTDAESEVLDSRPVPQVALARTKKNRSNVFPRRDQLRFLGWLDAVRFSAAARGCLTDEQVGMCFWLCAGLPPYLRLKDFRASNRGELKQKFLEEKQKYVARVGMYRMDEVKEDFSNLESVALKYGWDDVYQHKQVHAQAPGLPPADVRPQFWLETSKTGDSWLFCKDG</sequence>
<dbReference type="EMBL" id="CAXAMN010009062">
    <property type="protein sequence ID" value="CAK9027565.1"/>
    <property type="molecule type" value="Genomic_DNA"/>
</dbReference>
<feature type="compositionally biased region" description="Gly residues" evidence="1">
    <location>
        <begin position="1"/>
        <end position="15"/>
    </location>
</feature>
<gene>
    <name evidence="2" type="ORF">CCMP2556_LOCUS16798</name>
</gene>